<keyword evidence="2" id="KW-1185">Reference proteome</keyword>
<protein>
    <submittedName>
        <fullName evidence="1">Uncharacterized protein</fullName>
    </submittedName>
</protein>
<dbReference type="AlphaFoldDB" id="A0A3N6SC88"/>
<dbReference type="Proteomes" id="UP000279457">
    <property type="component" value="Unassembled WGS sequence"/>
</dbReference>
<evidence type="ECO:0000313" key="2">
    <source>
        <dbReference type="Proteomes" id="UP000279457"/>
    </source>
</evidence>
<name>A0A3N6SC88_9GAMM</name>
<evidence type="ECO:0000313" key="1">
    <source>
        <dbReference type="EMBL" id="RQM37573.1"/>
    </source>
</evidence>
<accession>A0A3N6SC88</accession>
<gene>
    <name evidence="1" type="ORF">EB241_14945</name>
</gene>
<dbReference type="OrthoDB" id="6541329at2"/>
<proteinExistence type="predicted"/>
<sequence length="112" mass="12348">MFVPLFLITLLSGGCTSEQKSMVCEGKIQTLSGQSQGNIRGKIVDLFRSFSVETDDLQLESGPLQSSDQQKYIPSAVTREGWLLQRISDTQFSAINAPQDKMITFSCPSRAL</sequence>
<organism evidence="1 2">
    <name type="scientific">Erwinia psidii</name>
    <dbReference type="NCBI Taxonomy" id="69224"/>
    <lineage>
        <taxon>Bacteria</taxon>
        <taxon>Pseudomonadati</taxon>
        <taxon>Pseudomonadota</taxon>
        <taxon>Gammaproteobacteria</taxon>
        <taxon>Enterobacterales</taxon>
        <taxon>Erwiniaceae</taxon>
        <taxon>Erwinia</taxon>
    </lineage>
</organism>
<comment type="caution">
    <text evidence="1">The sequence shown here is derived from an EMBL/GenBank/DDBJ whole genome shotgun (WGS) entry which is preliminary data.</text>
</comment>
<dbReference type="EMBL" id="RHHM01000011">
    <property type="protein sequence ID" value="RQM37573.1"/>
    <property type="molecule type" value="Genomic_DNA"/>
</dbReference>
<reference evidence="1 2" key="1">
    <citation type="submission" date="2018-10" db="EMBL/GenBank/DDBJ databases">
        <title>Draft genome sequence for the type isolate of Erwinia psidii, agent causal of bacterial blight in guava (Psidium guajava) and wilt and die-back of Eucalyptus spp.</title>
        <authorList>
            <person name="Hermenegildo P.S."/>
            <person name="Santos S.A."/>
            <person name="Guimaraes L.M.S."/>
            <person name="Vidigal P.M.P."/>
            <person name="Pereira I.C."/>
            <person name="Badel J.L."/>
            <person name="Alfenas-Zerbini P."/>
            <person name="Ferreira M.A.S.V."/>
            <person name="Alfenas A.C."/>
        </authorList>
    </citation>
    <scope>NUCLEOTIDE SEQUENCE [LARGE SCALE GENOMIC DNA]</scope>
    <source>
        <strain evidence="1 2">IBSBF 435</strain>
    </source>
</reference>